<dbReference type="EMBL" id="JAMZEL010000003">
    <property type="protein sequence ID" value="MCP1382819.1"/>
    <property type="molecule type" value="Genomic_DNA"/>
</dbReference>
<evidence type="ECO:0008006" key="3">
    <source>
        <dbReference type="Google" id="ProtNLM"/>
    </source>
</evidence>
<gene>
    <name evidence="1" type="ORF">NCI00_10310</name>
</gene>
<proteinExistence type="predicted"/>
<comment type="caution">
    <text evidence="1">The sequence shown here is derived from an EMBL/GenBank/DDBJ whole genome shotgun (WGS) entry which is preliminary data.</text>
</comment>
<evidence type="ECO:0000313" key="2">
    <source>
        <dbReference type="Proteomes" id="UP001204772"/>
    </source>
</evidence>
<evidence type="ECO:0000313" key="1">
    <source>
        <dbReference type="EMBL" id="MCP1382819.1"/>
    </source>
</evidence>
<protein>
    <recommendedName>
        <fullName evidence="3">Transposase/invertase (TIGR01784 family)</fullName>
    </recommendedName>
</protein>
<dbReference type="Proteomes" id="UP001204772">
    <property type="component" value="Unassembled WGS sequence"/>
</dbReference>
<keyword evidence="2" id="KW-1185">Reference proteome</keyword>
<sequence>MAFAEKYINPFNAYEQSLKYYRDLKNVIDTAIMEGETKGRMEGRLEGEMKGRIEGRLEAITESIIKALSRGKLTVEEIAEDFGVSVDFVLQIKEEQRP</sequence>
<name>A0ABT1FM25_9BACT</name>
<dbReference type="RefSeq" id="WP_253527152.1">
    <property type="nucleotide sequence ID" value="NZ_JAMZEL010000003.1"/>
</dbReference>
<accession>A0ABT1FM25</accession>
<organism evidence="1 2">
    <name type="scientific">Runella salmonicolor</name>
    <dbReference type="NCBI Taxonomy" id="2950278"/>
    <lineage>
        <taxon>Bacteria</taxon>
        <taxon>Pseudomonadati</taxon>
        <taxon>Bacteroidota</taxon>
        <taxon>Cytophagia</taxon>
        <taxon>Cytophagales</taxon>
        <taxon>Spirosomataceae</taxon>
        <taxon>Runella</taxon>
    </lineage>
</organism>
<reference evidence="1 2" key="1">
    <citation type="submission" date="2022-06" db="EMBL/GenBank/DDBJ databases">
        <title>Runella sp. S5 genome sequencing.</title>
        <authorList>
            <person name="Park S."/>
        </authorList>
    </citation>
    <scope>NUCLEOTIDE SEQUENCE [LARGE SCALE GENOMIC DNA]</scope>
    <source>
        <strain evidence="1 2">S5</strain>
    </source>
</reference>